<accession>A0A5N6XBD8</accession>
<dbReference type="Gene3D" id="3.40.50.1000">
    <property type="entry name" value="HAD superfamily/HAD-like"/>
    <property type="match status" value="1"/>
</dbReference>
<dbReference type="AlphaFoldDB" id="A0A5N6XBD8"/>
<sequence>MVISISFPAIRACIFDMDGLLINSEDIITVSTNQLLEKYKRPPFDRTIRAQLMGIPDSTNGDTFHNWAKLPISREQFARELTENMRRHFPTCTPLPGAEMILSNLSQARNASSGARIGLALASGTKSHSYELKTSTLETKRLLDFFPPDRRVLGDDPRVRQGRGKPAPDIYLVALQSLNLAAAACGEKPILPHECLVFEDSVIGVEAGRRAGMRVVWVPHPDVAVEYYARQKEVLAGRVGIIEIGDEGQLGELDDDWAESIPTLEQFDYEKYGIEIDTTVNILRNSDDKSRDHVKSIDRN</sequence>
<dbReference type="InterPro" id="IPR006439">
    <property type="entry name" value="HAD-SF_hydro_IA"/>
</dbReference>
<organism evidence="1 2">
    <name type="scientific">Aspergillus sergii</name>
    <dbReference type="NCBI Taxonomy" id="1034303"/>
    <lineage>
        <taxon>Eukaryota</taxon>
        <taxon>Fungi</taxon>
        <taxon>Dikarya</taxon>
        <taxon>Ascomycota</taxon>
        <taxon>Pezizomycotina</taxon>
        <taxon>Eurotiomycetes</taxon>
        <taxon>Eurotiomycetidae</taxon>
        <taxon>Eurotiales</taxon>
        <taxon>Aspergillaceae</taxon>
        <taxon>Aspergillus</taxon>
        <taxon>Aspergillus subgen. Circumdati</taxon>
    </lineage>
</organism>
<dbReference type="EMBL" id="ML741775">
    <property type="protein sequence ID" value="KAE8330158.1"/>
    <property type="molecule type" value="Genomic_DNA"/>
</dbReference>
<dbReference type="PANTHER" id="PTHR18901:SF42">
    <property type="entry name" value="SUPERFAMILY HYDROLASE, PUTATIVE-RELATED"/>
    <property type="match status" value="1"/>
</dbReference>
<gene>
    <name evidence="1" type="ORF">BDV39DRAFT_202345</name>
</gene>
<dbReference type="SFLD" id="SFLDS00003">
    <property type="entry name" value="Haloacid_Dehalogenase"/>
    <property type="match status" value="1"/>
</dbReference>
<dbReference type="InterPro" id="IPR041492">
    <property type="entry name" value="HAD_2"/>
</dbReference>
<dbReference type="InterPro" id="IPR023198">
    <property type="entry name" value="PGP-like_dom2"/>
</dbReference>
<proteinExistence type="predicted"/>
<dbReference type="PANTHER" id="PTHR18901">
    <property type="entry name" value="2-DEOXYGLUCOSE-6-PHOSPHATE PHOSPHATASE 2"/>
    <property type="match status" value="1"/>
</dbReference>
<dbReference type="Proteomes" id="UP000325945">
    <property type="component" value="Unassembled WGS sequence"/>
</dbReference>
<dbReference type="GO" id="GO:0016791">
    <property type="term" value="F:phosphatase activity"/>
    <property type="evidence" value="ECO:0007669"/>
    <property type="project" value="UniProtKB-ARBA"/>
</dbReference>
<evidence type="ECO:0000313" key="2">
    <source>
        <dbReference type="Proteomes" id="UP000325945"/>
    </source>
</evidence>
<dbReference type="Pfam" id="PF13419">
    <property type="entry name" value="HAD_2"/>
    <property type="match status" value="1"/>
</dbReference>
<keyword evidence="2" id="KW-1185">Reference proteome</keyword>
<reference evidence="2" key="1">
    <citation type="submission" date="2019-04" db="EMBL/GenBank/DDBJ databases">
        <title>Friends and foes A comparative genomics studyof 23 Aspergillus species from section Flavi.</title>
        <authorList>
            <consortium name="DOE Joint Genome Institute"/>
            <person name="Kjaerbolling I."/>
            <person name="Vesth T."/>
            <person name="Frisvad J.C."/>
            <person name="Nybo J.L."/>
            <person name="Theobald S."/>
            <person name="Kildgaard S."/>
            <person name="Isbrandt T."/>
            <person name="Kuo A."/>
            <person name="Sato A."/>
            <person name="Lyhne E.K."/>
            <person name="Kogle M.E."/>
            <person name="Wiebenga A."/>
            <person name="Kun R.S."/>
            <person name="Lubbers R.J."/>
            <person name="Makela M.R."/>
            <person name="Barry K."/>
            <person name="Chovatia M."/>
            <person name="Clum A."/>
            <person name="Daum C."/>
            <person name="Haridas S."/>
            <person name="He G."/>
            <person name="LaButti K."/>
            <person name="Lipzen A."/>
            <person name="Mondo S."/>
            <person name="Riley R."/>
            <person name="Salamov A."/>
            <person name="Simmons B.A."/>
            <person name="Magnuson J.K."/>
            <person name="Henrissat B."/>
            <person name="Mortensen U.H."/>
            <person name="Larsen T.O."/>
            <person name="Devries R.P."/>
            <person name="Grigoriev I.V."/>
            <person name="Machida M."/>
            <person name="Baker S.E."/>
            <person name="Andersen M.R."/>
        </authorList>
    </citation>
    <scope>NUCLEOTIDE SEQUENCE [LARGE SCALE GENOMIC DNA]</scope>
    <source>
        <strain evidence="2">CBS 130017</strain>
    </source>
</reference>
<name>A0A5N6XBD8_9EURO</name>
<dbReference type="SFLD" id="SFLDG01129">
    <property type="entry name" value="C1.5:_HAD__Beta-PGM__Phosphata"/>
    <property type="match status" value="1"/>
</dbReference>
<protein>
    <submittedName>
        <fullName evidence="1">HAD-like domain-containing protein</fullName>
    </submittedName>
</protein>
<dbReference type="SUPFAM" id="SSF56784">
    <property type="entry name" value="HAD-like"/>
    <property type="match status" value="1"/>
</dbReference>
<dbReference type="Gene3D" id="1.10.150.240">
    <property type="entry name" value="Putative phosphatase, domain 2"/>
    <property type="match status" value="1"/>
</dbReference>
<dbReference type="InterPro" id="IPR036412">
    <property type="entry name" value="HAD-like_sf"/>
</dbReference>
<dbReference type="InterPro" id="IPR023214">
    <property type="entry name" value="HAD_sf"/>
</dbReference>
<dbReference type="NCBIfam" id="TIGR01509">
    <property type="entry name" value="HAD-SF-IA-v3"/>
    <property type="match status" value="1"/>
</dbReference>
<evidence type="ECO:0000313" key="1">
    <source>
        <dbReference type="EMBL" id="KAE8330158.1"/>
    </source>
</evidence>